<dbReference type="InterPro" id="IPR027469">
    <property type="entry name" value="Cation_efflux_TMD_sf"/>
</dbReference>
<dbReference type="STRING" id="1123382.SAMN02745221_00636"/>
<reference evidence="11" key="1">
    <citation type="submission" date="2016-11" db="EMBL/GenBank/DDBJ databases">
        <authorList>
            <person name="Varghese N."/>
            <person name="Submissions S."/>
        </authorList>
    </citation>
    <scope>NUCLEOTIDE SEQUENCE [LARGE SCALE GENOMIC DNA]</scope>
    <source>
        <strain evidence="11">DSM 11003</strain>
    </source>
</reference>
<evidence type="ECO:0000259" key="8">
    <source>
        <dbReference type="Pfam" id="PF01545"/>
    </source>
</evidence>
<feature type="domain" description="Cation efflux protein transmembrane" evidence="8">
    <location>
        <begin position="41"/>
        <end position="232"/>
    </location>
</feature>
<feature type="transmembrane region" description="Helical" evidence="7">
    <location>
        <begin position="132"/>
        <end position="154"/>
    </location>
</feature>
<keyword evidence="3" id="KW-0813">Transport</keyword>
<dbReference type="Pfam" id="PF01545">
    <property type="entry name" value="Cation_efflux"/>
    <property type="match status" value="1"/>
</dbReference>
<dbReference type="RefSeq" id="WP_084728300.1">
    <property type="nucleotide sequence ID" value="NZ_FQWY01000007.1"/>
</dbReference>
<dbReference type="FunFam" id="1.20.1510.10:FF:000006">
    <property type="entry name" value="Divalent cation efflux transporter"/>
    <property type="match status" value="1"/>
</dbReference>
<dbReference type="InterPro" id="IPR002524">
    <property type="entry name" value="Cation_efflux"/>
</dbReference>
<feature type="transmembrane region" description="Helical" evidence="7">
    <location>
        <begin position="107"/>
        <end position="126"/>
    </location>
</feature>
<feature type="domain" description="Cation efflux protein cytoplasmic" evidence="9">
    <location>
        <begin position="239"/>
        <end position="311"/>
    </location>
</feature>
<protein>
    <submittedName>
        <fullName evidence="10">Cation diffusion facilitator family transporter</fullName>
    </submittedName>
</protein>
<dbReference type="GO" id="GO:0008324">
    <property type="term" value="F:monoatomic cation transmembrane transporter activity"/>
    <property type="evidence" value="ECO:0007669"/>
    <property type="project" value="InterPro"/>
</dbReference>
<evidence type="ECO:0000256" key="7">
    <source>
        <dbReference type="SAM" id="Phobius"/>
    </source>
</evidence>
<evidence type="ECO:0000256" key="6">
    <source>
        <dbReference type="ARBA" id="ARBA00023136"/>
    </source>
</evidence>
<keyword evidence="4 7" id="KW-0812">Transmembrane</keyword>
<dbReference type="Gene3D" id="3.30.70.1350">
    <property type="entry name" value="Cation efflux protein, cytoplasmic domain"/>
    <property type="match status" value="1"/>
</dbReference>
<accession>A0A1M5LCH3</accession>
<name>A0A1M5LCH3_9FIRM</name>
<dbReference type="GO" id="GO:0016020">
    <property type="term" value="C:membrane"/>
    <property type="evidence" value="ECO:0007669"/>
    <property type="project" value="UniProtKB-SubCell"/>
</dbReference>
<proteinExistence type="inferred from homology"/>
<sequence>MHMLTVRINDFLLARLLREGSDLQDINHPEGRRKVAYLEAWISIIGNLVLALLKFIFGIILNSIALLADAVHTASDVLTSFMVLLGFKLSSIPPDEKHPYGHGRIEFIATLIIALMLIGVGIKFGLESFARLRTHIVVEGSLGIALFMVLAGLLKELMSRISIDLGNRIKAPALLADAWHHRTDALASILVAVAILASKYGYYKVDAVLGLVVSVLIIYTGIEIFIDASSKIIGESNAEDVAKISNLACSVEGVVAAHDINVHNYGGNKAISLHIEVEDNLSMEMAHDVAHEVENLINKNMYASTTVHVDKVKKK</sequence>
<dbReference type="Proteomes" id="UP000242329">
    <property type="component" value="Unassembled WGS sequence"/>
</dbReference>
<dbReference type="PANTHER" id="PTHR43840:SF15">
    <property type="entry name" value="MITOCHONDRIAL METAL TRANSPORTER 1-RELATED"/>
    <property type="match status" value="1"/>
</dbReference>
<evidence type="ECO:0000313" key="11">
    <source>
        <dbReference type="Proteomes" id="UP000242329"/>
    </source>
</evidence>
<evidence type="ECO:0000256" key="4">
    <source>
        <dbReference type="ARBA" id="ARBA00022692"/>
    </source>
</evidence>
<dbReference type="AlphaFoldDB" id="A0A1M5LCH3"/>
<dbReference type="InterPro" id="IPR036837">
    <property type="entry name" value="Cation_efflux_CTD_sf"/>
</dbReference>
<evidence type="ECO:0000256" key="5">
    <source>
        <dbReference type="ARBA" id="ARBA00022989"/>
    </source>
</evidence>
<evidence type="ECO:0000256" key="3">
    <source>
        <dbReference type="ARBA" id="ARBA00022448"/>
    </source>
</evidence>
<organism evidence="10 11">
    <name type="scientific">Thermosyntropha lipolytica DSM 11003</name>
    <dbReference type="NCBI Taxonomy" id="1123382"/>
    <lineage>
        <taxon>Bacteria</taxon>
        <taxon>Bacillati</taxon>
        <taxon>Bacillota</taxon>
        <taxon>Clostridia</taxon>
        <taxon>Eubacteriales</taxon>
        <taxon>Syntrophomonadaceae</taxon>
        <taxon>Thermosyntropha</taxon>
    </lineage>
</organism>
<keyword evidence="5 7" id="KW-1133">Transmembrane helix</keyword>
<keyword evidence="6 7" id="KW-0472">Membrane</keyword>
<feature type="transmembrane region" description="Helical" evidence="7">
    <location>
        <begin position="185"/>
        <end position="202"/>
    </location>
</feature>
<evidence type="ECO:0000259" key="9">
    <source>
        <dbReference type="Pfam" id="PF16916"/>
    </source>
</evidence>
<keyword evidence="11" id="KW-1185">Reference proteome</keyword>
<dbReference type="SUPFAM" id="SSF160240">
    <property type="entry name" value="Cation efflux protein cytoplasmic domain-like"/>
    <property type="match status" value="1"/>
</dbReference>
<evidence type="ECO:0000256" key="1">
    <source>
        <dbReference type="ARBA" id="ARBA00004141"/>
    </source>
</evidence>
<gene>
    <name evidence="10" type="ORF">SAMN02745221_00636</name>
</gene>
<dbReference type="OrthoDB" id="9806522at2"/>
<feature type="transmembrane region" description="Helical" evidence="7">
    <location>
        <begin position="40"/>
        <end position="64"/>
    </location>
</feature>
<dbReference type="SUPFAM" id="SSF161111">
    <property type="entry name" value="Cation efflux protein transmembrane domain-like"/>
    <property type="match status" value="1"/>
</dbReference>
<dbReference type="NCBIfam" id="TIGR01297">
    <property type="entry name" value="CDF"/>
    <property type="match status" value="1"/>
</dbReference>
<dbReference type="Pfam" id="PF16916">
    <property type="entry name" value="ZT_dimer"/>
    <property type="match status" value="1"/>
</dbReference>
<dbReference type="InterPro" id="IPR058533">
    <property type="entry name" value="Cation_efflux_TM"/>
</dbReference>
<dbReference type="Gene3D" id="1.20.1510.10">
    <property type="entry name" value="Cation efflux protein transmembrane domain"/>
    <property type="match status" value="1"/>
</dbReference>
<dbReference type="InterPro" id="IPR050291">
    <property type="entry name" value="CDF_Transporter"/>
</dbReference>
<dbReference type="InterPro" id="IPR027470">
    <property type="entry name" value="Cation_efflux_CTD"/>
</dbReference>
<dbReference type="PANTHER" id="PTHR43840">
    <property type="entry name" value="MITOCHONDRIAL METAL TRANSPORTER 1-RELATED"/>
    <property type="match status" value="1"/>
</dbReference>
<comment type="similarity">
    <text evidence="2">Belongs to the cation diffusion facilitator (CDF) transporter (TC 2.A.4) family.</text>
</comment>
<feature type="transmembrane region" description="Helical" evidence="7">
    <location>
        <begin position="208"/>
        <end position="226"/>
    </location>
</feature>
<evidence type="ECO:0000256" key="2">
    <source>
        <dbReference type="ARBA" id="ARBA00008114"/>
    </source>
</evidence>
<dbReference type="EMBL" id="FQWY01000007">
    <property type="protein sequence ID" value="SHG62676.1"/>
    <property type="molecule type" value="Genomic_DNA"/>
</dbReference>
<evidence type="ECO:0000313" key="10">
    <source>
        <dbReference type="EMBL" id="SHG62676.1"/>
    </source>
</evidence>
<comment type="subcellular location">
    <subcellularLocation>
        <location evidence="1">Membrane</location>
        <topology evidence="1">Multi-pass membrane protein</topology>
    </subcellularLocation>
</comment>